<dbReference type="EMBL" id="AYYO01000037">
    <property type="protein sequence ID" value="KRM55053.1"/>
    <property type="molecule type" value="Genomic_DNA"/>
</dbReference>
<evidence type="ECO:0000313" key="2">
    <source>
        <dbReference type="Proteomes" id="UP000051679"/>
    </source>
</evidence>
<keyword evidence="2" id="KW-1185">Reference proteome</keyword>
<name>A0A0R1ZJI2_9LACO</name>
<dbReference type="Proteomes" id="UP000051679">
    <property type="component" value="Unassembled WGS sequence"/>
</dbReference>
<dbReference type="PATRIC" id="fig|1291052.5.peg.1803"/>
<sequence>MSKRKKRATLSSTKEEQYKQTILELKHELYETRMDRDILKTLATITARDQERKQTK</sequence>
<protein>
    <submittedName>
        <fullName evidence="1">Uncharacterized protein</fullName>
    </submittedName>
</protein>
<reference evidence="1 2" key="1">
    <citation type="journal article" date="2015" name="Genome Announc.">
        <title>Expanding the biotechnology potential of lactobacilli through comparative genomics of 213 strains and associated genera.</title>
        <authorList>
            <person name="Sun Z."/>
            <person name="Harris H.M."/>
            <person name="McCann A."/>
            <person name="Guo C."/>
            <person name="Argimon S."/>
            <person name="Zhang W."/>
            <person name="Yang X."/>
            <person name="Jeffery I.B."/>
            <person name="Cooney J.C."/>
            <person name="Kagawa T.F."/>
            <person name="Liu W."/>
            <person name="Song Y."/>
            <person name="Salvetti E."/>
            <person name="Wrobel A."/>
            <person name="Rasinkangas P."/>
            <person name="Parkhill J."/>
            <person name="Rea M.C."/>
            <person name="O'Sullivan O."/>
            <person name="Ritari J."/>
            <person name="Douillard F.P."/>
            <person name="Paul Ross R."/>
            <person name="Yang R."/>
            <person name="Briner A.E."/>
            <person name="Felis G.E."/>
            <person name="de Vos W.M."/>
            <person name="Barrangou R."/>
            <person name="Klaenhammer T.R."/>
            <person name="Caufield P.W."/>
            <person name="Cui Y."/>
            <person name="Zhang H."/>
            <person name="O'Toole P.W."/>
        </authorList>
    </citation>
    <scope>NUCLEOTIDE SEQUENCE [LARGE SCALE GENOMIC DNA]</scope>
    <source>
        <strain evidence="1 2">DSM 20505</strain>
    </source>
</reference>
<dbReference type="AlphaFoldDB" id="A0A0R1ZJI2"/>
<accession>A0A0R1ZJI2</accession>
<comment type="caution">
    <text evidence="1">The sequence shown here is derived from an EMBL/GenBank/DDBJ whole genome shotgun (WGS) entry which is preliminary data.</text>
</comment>
<organism evidence="1 2">
    <name type="scientific">Lacticaseibacillus sharpeae JCM 1186 = DSM 20505</name>
    <dbReference type="NCBI Taxonomy" id="1291052"/>
    <lineage>
        <taxon>Bacteria</taxon>
        <taxon>Bacillati</taxon>
        <taxon>Bacillota</taxon>
        <taxon>Bacilli</taxon>
        <taxon>Lactobacillales</taxon>
        <taxon>Lactobacillaceae</taxon>
        <taxon>Lacticaseibacillus</taxon>
    </lineage>
</organism>
<evidence type="ECO:0000313" key="1">
    <source>
        <dbReference type="EMBL" id="KRM55053.1"/>
    </source>
</evidence>
<gene>
    <name evidence="1" type="ORF">FC18_GL001761</name>
</gene>
<proteinExistence type="predicted"/>